<dbReference type="CDD" id="cd16917">
    <property type="entry name" value="HATPase_UhpB-NarQ-NarX-like"/>
    <property type="match status" value="1"/>
</dbReference>
<dbReference type="EMBL" id="CP162511">
    <property type="protein sequence ID" value="XDI06505.1"/>
    <property type="molecule type" value="Genomic_DNA"/>
</dbReference>
<dbReference type="Pfam" id="PF02518">
    <property type="entry name" value="HATPase_c"/>
    <property type="match status" value="1"/>
</dbReference>
<dbReference type="InterPro" id="IPR003594">
    <property type="entry name" value="HATPase_dom"/>
</dbReference>
<evidence type="ECO:0000256" key="1">
    <source>
        <dbReference type="ARBA" id="ARBA00022679"/>
    </source>
</evidence>
<keyword evidence="5" id="KW-1133">Transmembrane helix</keyword>
<evidence type="ECO:0000313" key="7">
    <source>
        <dbReference type="EMBL" id="XDI06505.1"/>
    </source>
</evidence>
<name>A0AB39BJ07_9MICO</name>
<evidence type="ECO:0000256" key="5">
    <source>
        <dbReference type="SAM" id="Phobius"/>
    </source>
</evidence>
<keyword evidence="3" id="KW-0902">Two-component regulatory system</keyword>
<evidence type="ECO:0000256" key="2">
    <source>
        <dbReference type="ARBA" id="ARBA00022777"/>
    </source>
</evidence>
<protein>
    <submittedName>
        <fullName evidence="7">Sensor histidine kinase</fullName>
    </submittedName>
</protein>
<dbReference type="Gene3D" id="3.30.565.10">
    <property type="entry name" value="Histidine kinase-like ATPase, C-terminal domain"/>
    <property type="match status" value="1"/>
</dbReference>
<feature type="transmembrane region" description="Helical" evidence="5">
    <location>
        <begin position="165"/>
        <end position="184"/>
    </location>
</feature>
<evidence type="ECO:0000256" key="4">
    <source>
        <dbReference type="SAM" id="MobiDB-lite"/>
    </source>
</evidence>
<dbReference type="PANTHER" id="PTHR24421:SF61">
    <property type="entry name" value="OXYGEN SENSOR HISTIDINE KINASE NREB"/>
    <property type="match status" value="1"/>
</dbReference>
<feature type="domain" description="Histidine kinase/HSP90-like ATPase" evidence="6">
    <location>
        <begin position="308"/>
        <end position="397"/>
    </location>
</feature>
<dbReference type="GO" id="GO:0016301">
    <property type="term" value="F:kinase activity"/>
    <property type="evidence" value="ECO:0007669"/>
    <property type="project" value="UniProtKB-KW"/>
</dbReference>
<evidence type="ECO:0000259" key="6">
    <source>
        <dbReference type="Pfam" id="PF02518"/>
    </source>
</evidence>
<reference evidence="7" key="1">
    <citation type="submission" date="2024-05" db="EMBL/GenBank/DDBJ databases">
        <title>Herbiconiux sp. A18JL235.</title>
        <authorList>
            <person name="Zhang G."/>
        </authorList>
    </citation>
    <scope>NUCLEOTIDE SEQUENCE</scope>
    <source>
        <strain evidence="7">A18JL235</strain>
    </source>
</reference>
<organism evidence="7">
    <name type="scientific">Herbiconiux sp. A18JL235</name>
    <dbReference type="NCBI Taxonomy" id="3152363"/>
    <lineage>
        <taxon>Bacteria</taxon>
        <taxon>Bacillati</taxon>
        <taxon>Actinomycetota</taxon>
        <taxon>Actinomycetes</taxon>
        <taxon>Micrococcales</taxon>
        <taxon>Microbacteriaceae</taxon>
        <taxon>Herbiconiux</taxon>
    </lineage>
</organism>
<proteinExistence type="predicted"/>
<accession>A0AB39BJ07</accession>
<dbReference type="RefSeq" id="WP_368498885.1">
    <property type="nucleotide sequence ID" value="NZ_CP162511.1"/>
</dbReference>
<sequence>MPTELPGPRTGPPRSRERIDRTLARMVGLFGFVFAVLSIPVLNDAAHTLRPEWGRGIAIALFGSILLALVSSLLDRGVRPAMGLVACVFVVTLVLWPFAVRSPTAALGTQPWLWYIVIVAIAAAAISFTTVWASVYAVGVPVVFAVLRVMPAGGGADVLHAVLDAGYSLLLGVFVVIVVTMLRTTATRVDAAQRTAMAAYAEAAKRHATENERTRVDTVIHDRVLSTLLAAARSETDDERMRSVQMAERALVALQSAEAESEVRAPVALSVLAERLRALADSSAADITFSASGGLSGKAPARVVEGVYSATVQAVENSLQHAGGAGVLRSISLHAEGGGFTVVVADTGAGFDPAAVPADRLGLRISIRERVESIAGSATVRSVRGEGTSVVIDWPAERAQPTAEDGAGGSPDDRAGGLP</sequence>
<feature type="transmembrane region" description="Helical" evidence="5">
    <location>
        <begin position="81"/>
        <end position="100"/>
    </location>
</feature>
<dbReference type="PANTHER" id="PTHR24421">
    <property type="entry name" value="NITRATE/NITRITE SENSOR PROTEIN NARX-RELATED"/>
    <property type="match status" value="1"/>
</dbReference>
<gene>
    <name evidence="7" type="ORF">ABFY20_05255</name>
</gene>
<dbReference type="InterPro" id="IPR050482">
    <property type="entry name" value="Sensor_HK_TwoCompSys"/>
</dbReference>
<feature type="transmembrane region" description="Helical" evidence="5">
    <location>
        <begin position="23"/>
        <end position="41"/>
    </location>
</feature>
<keyword evidence="2 7" id="KW-0418">Kinase</keyword>
<keyword evidence="5" id="KW-0812">Transmembrane</keyword>
<feature type="transmembrane region" description="Helical" evidence="5">
    <location>
        <begin position="53"/>
        <end position="74"/>
    </location>
</feature>
<dbReference type="AlphaFoldDB" id="A0AB39BJ07"/>
<keyword evidence="5" id="KW-0472">Membrane</keyword>
<dbReference type="GO" id="GO:0000160">
    <property type="term" value="P:phosphorelay signal transduction system"/>
    <property type="evidence" value="ECO:0007669"/>
    <property type="project" value="UniProtKB-KW"/>
</dbReference>
<keyword evidence="1" id="KW-0808">Transferase</keyword>
<feature type="transmembrane region" description="Helical" evidence="5">
    <location>
        <begin position="112"/>
        <end position="128"/>
    </location>
</feature>
<dbReference type="InterPro" id="IPR036890">
    <property type="entry name" value="HATPase_C_sf"/>
</dbReference>
<dbReference type="SUPFAM" id="SSF55874">
    <property type="entry name" value="ATPase domain of HSP90 chaperone/DNA topoisomerase II/histidine kinase"/>
    <property type="match status" value="1"/>
</dbReference>
<evidence type="ECO:0000256" key="3">
    <source>
        <dbReference type="ARBA" id="ARBA00023012"/>
    </source>
</evidence>
<feature type="region of interest" description="Disordered" evidence="4">
    <location>
        <begin position="391"/>
        <end position="419"/>
    </location>
</feature>